<keyword evidence="2" id="KW-1185">Reference proteome</keyword>
<evidence type="ECO:0000313" key="2">
    <source>
        <dbReference type="Proteomes" id="UP000605427"/>
    </source>
</evidence>
<gene>
    <name evidence="1" type="ORF">GCM10007362_02590</name>
</gene>
<dbReference type="RefSeq" id="WP_172237945.1">
    <property type="nucleotide sequence ID" value="NZ_BMDD01000001.1"/>
</dbReference>
<proteinExistence type="predicted"/>
<sequence length="155" mass="17607">MSLIAEFKKMPISKFEEWCLAVAIEGMAGDTIDFLQTHAKPLTEYDGSGYVYSTLLEYLAESGIDLEESEYAALASELTEEHYPLCTVLTNEHKLTYLNKLDLENFDENELKNYYNEFNGTDEDEAGSFMSEAIRVLQFNLREADETSVVLLTLS</sequence>
<evidence type="ECO:0000313" key="1">
    <source>
        <dbReference type="EMBL" id="GGH68509.1"/>
    </source>
</evidence>
<name>A0ABQ1ZMJ3_9BACL</name>
<reference evidence="2" key="1">
    <citation type="journal article" date="2019" name="Int. J. Syst. Evol. Microbiol.">
        <title>The Global Catalogue of Microorganisms (GCM) 10K type strain sequencing project: providing services to taxonomists for standard genome sequencing and annotation.</title>
        <authorList>
            <consortium name="The Broad Institute Genomics Platform"/>
            <consortium name="The Broad Institute Genome Sequencing Center for Infectious Disease"/>
            <person name="Wu L."/>
            <person name="Ma J."/>
        </authorList>
    </citation>
    <scope>NUCLEOTIDE SEQUENCE [LARGE SCALE GENOMIC DNA]</scope>
    <source>
        <strain evidence="2">CCM 8702</strain>
    </source>
</reference>
<comment type="caution">
    <text evidence="1">The sequence shown here is derived from an EMBL/GenBank/DDBJ whole genome shotgun (WGS) entry which is preliminary data.</text>
</comment>
<evidence type="ECO:0008006" key="3">
    <source>
        <dbReference type="Google" id="ProtNLM"/>
    </source>
</evidence>
<organism evidence="1 2">
    <name type="scientific">Saccharibacillus endophyticus</name>
    <dbReference type="NCBI Taxonomy" id="2060666"/>
    <lineage>
        <taxon>Bacteria</taxon>
        <taxon>Bacillati</taxon>
        <taxon>Bacillota</taxon>
        <taxon>Bacilli</taxon>
        <taxon>Bacillales</taxon>
        <taxon>Paenibacillaceae</taxon>
        <taxon>Saccharibacillus</taxon>
    </lineage>
</organism>
<protein>
    <recommendedName>
        <fullName evidence="3">DUF1877 family protein</fullName>
    </recommendedName>
</protein>
<dbReference type="Proteomes" id="UP000605427">
    <property type="component" value="Unassembled WGS sequence"/>
</dbReference>
<accession>A0ABQ1ZMJ3</accession>
<dbReference type="EMBL" id="BMDD01000001">
    <property type="protein sequence ID" value="GGH68509.1"/>
    <property type="molecule type" value="Genomic_DNA"/>
</dbReference>